<protein>
    <submittedName>
        <fullName evidence="2">Uncharacterized protein</fullName>
    </submittedName>
</protein>
<accession>A0A1E7KE96</accession>
<dbReference type="PATRIC" id="fig|943816.4.peg.5714"/>
<name>A0A1E7KE96_9ACTN</name>
<dbReference type="Proteomes" id="UP000175829">
    <property type="component" value="Unassembled WGS sequence"/>
</dbReference>
<dbReference type="AlphaFoldDB" id="A0A1E7KE96"/>
<evidence type="ECO:0000313" key="3">
    <source>
        <dbReference type="Proteomes" id="UP000175829"/>
    </source>
</evidence>
<feature type="region of interest" description="Disordered" evidence="1">
    <location>
        <begin position="1"/>
        <end position="110"/>
    </location>
</feature>
<feature type="compositionally biased region" description="Basic and acidic residues" evidence="1">
    <location>
        <begin position="81"/>
        <end position="100"/>
    </location>
</feature>
<feature type="compositionally biased region" description="Low complexity" evidence="1">
    <location>
        <begin position="12"/>
        <end position="38"/>
    </location>
</feature>
<proteinExistence type="predicted"/>
<evidence type="ECO:0000313" key="2">
    <source>
        <dbReference type="EMBL" id="OEV02239.1"/>
    </source>
</evidence>
<evidence type="ECO:0000256" key="1">
    <source>
        <dbReference type="SAM" id="MobiDB-lite"/>
    </source>
</evidence>
<reference evidence="2 3" key="1">
    <citation type="journal article" date="2016" name="Front. Microbiol.">
        <title>Comparative Genomics Analysis of Streptomyces Species Reveals Their Adaptation to the Marine Environment and Their Diversity at the Genomic Level.</title>
        <authorList>
            <person name="Tian X."/>
            <person name="Zhang Z."/>
            <person name="Yang T."/>
            <person name="Chen M."/>
            <person name="Li J."/>
            <person name="Chen F."/>
            <person name="Yang J."/>
            <person name="Li W."/>
            <person name="Zhang B."/>
            <person name="Zhang Z."/>
            <person name="Wu J."/>
            <person name="Zhang C."/>
            <person name="Long L."/>
            <person name="Xiao J."/>
        </authorList>
    </citation>
    <scope>NUCLEOTIDE SEQUENCE [LARGE SCALE GENOMIC DNA]</scope>
    <source>
        <strain evidence="2 3">SCSIO M10379</strain>
    </source>
</reference>
<gene>
    <name evidence="2" type="ORF">AN217_03075</name>
</gene>
<sequence>MGDASRPRRTSAEAADTDAAAGAGAAAERASGRTGARAPLPQRDPGRFADGPPDPLLSLLDKVTRGETVPAPGSRTAGSRPDGEERDPREEEWREHDRHGPYGQGRRRRN</sequence>
<dbReference type="EMBL" id="LJGV01000021">
    <property type="protein sequence ID" value="OEV02239.1"/>
    <property type="molecule type" value="Genomic_DNA"/>
</dbReference>
<organism evidence="2 3">
    <name type="scientific">Streptomyces qinglanensis</name>
    <dbReference type="NCBI Taxonomy" id="943816"/>
    <lineage>
        <taxon>Bacteria</taxon>
        <taxon>Bacillati</taxon>
        <taxon>Actinomycetota</taxon>
        <taxon>Actinomycetes</taxon>
        <taxon>Kitasatosporales</taxon>
        <taxon>Streptomycetaceae</taxon>
        <taxon>Streptomyces</taxon>
    </lineage>
</organism>
<dbReference type="RefSeq" id="WP_027759958.1">
    <property type="nucleotide sequence ID" value="NZ_LJGV01000021.1"/>
</dbReference>
<comment type="caution">
    <text evidence="2">The sequence shown here is derived from an EMBL/GenBank/DDBJ whole genome shotgun (WGS) entry which is preliminary data.</text>
</comment>